<feature type="region of interest" description="Disordered" evidence="4">
    <location>
        <begin position="846"/>
        <end position="865"/>
    </location>
</feature>
<feature type="compositionally biased region" description="Low complexity" evidence="4">
    <location>
        <begin position="50"/>
        <end position="59"/>
    </location>
</feature>
<accession>A0A3L6QNQ4</accession>
<name>A0A3L6QNQ4_PANMI</name>
<dbReference type="InterPro" id="IPR005172">
    <property type="entry name" value="CRC"/>
</dbReference>
<dbReference type="STRING" id="4540.A0A3L6QNQ4"/>
<proteinExistence type="inferred from homology"/>
<evidence type="ECO:0000256" key="2">
    <source>
        <dbReference type="ARBA" id="ARBA00007267"/>
    </source>
</evidence>
<gene>
    <name evidence="6" type="ORF">C2845_PM04G03870</name>
</gene>
<dbReference type="OrthoDB" id="6283463at2759"/>
<feature type="compositionally biased region" description="Low complexity" evidence="4">
    <location>
        <begin position="285"/>
        <end position="300"/>
    </location>
</feature>
<feature type="compositionally biased region" description="Polar residues" evidence="4">
    <location>
        <begin position="948"/>
        <end position="960"/>
    </location>
</feature>
<evidence type="ECO:0000256" key="3">
    <source>
        <dbReference type="ARBA" id="ARBA00023242"/>
    </source>
</evidence>
<evidence type="ECO:0000313" key="6">
    <source>
        <dbReference type="EMBL" id="RLM85118.1"/>
    </source>
</evidence>
<feature type="compositionally biased region" description="Basic and acidic residues" evidence="4">
    <location>
        <begin position="846"/>
        <end position="862"/>
    </location>
</feature>
<dbReference type="PANTHER" id="PTHR46159:SF12">
    <property type="entry name" value="PROTEIN TESMIN_TSO1-LIKE CXC 3-RELATED"/>
    <property type="match status" value="1"/>
</dbReference>
<dbReference type="Proteomes" id="UP000275267">
    <property type="component" value="Unassembled WGS sequence"/>
</dbReference>
<evidence type="ECO:0000256" key="1">
    <source>
        <dbReference type="ARBA" id="ARBA00004123"/>
    </source>
</evidence>
<comment type="similarity">
    <text evidence="2">Belongs to the lin-54 family.</text>
</comment>
<comment type="caution">
    <text evidence="6">The sequence shown here is derived from an EMBL/GenBank/DDBJ whole genome shotgun (WGS) entry which is preliminary data.</text>
</comment>
<feature type="compositionally biased region" description="Polar residues" evidence="4">
    <location>
        <begin position="908"/>
        <end position="928"/>
    </location>
</feature>
<dbReference type="PANTHER" id="PTHR46159">
    <property type="entry name" value="PROTEIN TESMIN/TSO1-LIKE CXC 2"/>
    <property type="match status" value="1"/>
</dbReference>
<feature type="region of interest" description="Disordered" evidence="4">
    <location>
        <begin position="49"/>
        <end position="89"/>
    </location>
</feature>
<sequence length="1045" mass="112656">MDTPDRAAAQPPPASRAEVTTPASSSSHPFLRLFLLRCMAALPPRTGVRGAPPHSLPAAPASPLPGPGLTLRASRGGRDRAPTASAQRAGRFRRRFGRAGWRSVPRVSKAGRSAAGGTSPTSPGTALLADKFAFFCPFFPSLLGTKHQASNPMLGRRSSSCCCYQLPTACVLCSGGSSATPRARWAARAVERARVPLQICPPARGQRRLCSRRVTHFSIQGLCRPPQLDSPVFSFINNLSPIEPLKSAYNANSLQGYQPINITSISSIFTSPHDNVHKETRLAKSSLGEISESEASAGGSKTNKPARSSNAVRLFACTSTVTQETHTVTCSDVADPPTGPCDLAQPAQFDNGSPDHNTTPCHGVRSDLKQDNCRKLDAVQAVKNTVEKRKCLFSTEIQLLDGGQPVNDSDDVLGCEWSDLISTTSGELLAFDSTMDDHHRGMHLAAKNAESCGYLLSKLTGDSEISGRGHPSASGQVYYQELVMGEDQTENPQIFQDGQQTISTEEIQDNIYEPNGCIPLDYKVESQQRGIRRRCLVFEAAGFSNTVVQKETVESLSVSTCKGKSHVQTQPRGLRGIGLHLNALALTPKGKVASQDHMASGLRPSSAEKDVHGKFLSAGENFPNSGGELLEFPMDDCSAGGFPVNDHVSCQSVSPQKKRRKTDNGDDGEACKRCSCKKSKCMKLYCECFAAGVYCSEPCSCQGCLNKPIHEEIVLSTRKQIEFRNPLAFAPKVIHMSDAGPETGVGVLLDIQMKILTALQPQLVTREDAIARSQAVSRNTVNAIREELDALATADVRVAKTLSAEEMTQKQFFWNLAQMLLFPAKKYSCVLNHNKTDSELTEEIKQEGEQTENCGKEKENDQQKANVQNEDHPLLDLVPITPPFDLSSSLLKLPNFSSAKPPRPSKARSGNSRSSASKATATLQSCKSSKVAGSAIDEEMPDILNEADSPNNCVKTTSPNGKRVSPPHNALSISPNRKGGRKLILKSIPSFPSLMGESNSGSAMNDTDNTFSASPLVLAPHSYSCLLNQDHLKAVKSTMGPEYDL</sequence>
<dbReference type="GO" id="GO:0005634">
    <property type="term" value="C:nucleus"/>
    <property type="evidence" value="ECO:0007669"/>
    <property type="project" value="UniProtKB-SubCell"/>
</dbReference>
<feature type="domain" description="CRC" evidence="5">
    <location>
        <begin position="670"/>
        <end position="733"/>
    </location>
</feature>
<evidence type="ECO:0000256" key="4">
    <source>
        <dbReference type="SAM" id="MobiDB-lite"/>
    </source>
</evidence>
<keyword evidence="3" id="KW-0539">Nucleus</keyword>
<dbReference type="EMBL" id="PQIB02000011">
    <property type="protein sequence ID" value="RLM85118.1"/>
    <property type="molecule type" value="Genomic_DNA"/>
</dbReference>
<dbReference type="SMART" id="SM01114">
    <property type="entry name" value="CXC"/>
    <property type="match status" value="1"/>
</dbReference>
<feature type="region of interest" description="Disordered" evidence="4">
    <location>
        <begin position="285"/>
        <end position="307"/>
    </location>
</feature>
<dbReference type="PROSITE" id="PS51634">
    <property type="entry name" value="CRC"/>
    <property type="match status" value="1"/>
</dbReference>
<feature type="region of interest" description="Disordered" evidence="4">
    <location>
        <begin position="1"/>
        <end position="25"/>
    </location>
</feature>
<reference evidence="7" key="1">
    <citation type="journal article" date="2019" name="Nat. Commun.">
        <title>The genome of broomcorn millet.</title>
        <authorList>
            <person name="Zou C."/>
            <person name="Miki D."/>
            <person name="Li D."/>
            <person name="Tang Q."/>
            <person name="Xiao L."/>
            <person name="Rajput S."/>
            <person name="Deng P."/>
            <person name="Jia W."/>
            <person name="Huang R."/>
            <person name="Zhang M."/>
            <person name="Sun Y."/>
            <person name="Hu J."/>
            <person name="Fu X."/>
            <person name="Schnable P.S."/>
            <person name="Li F."/>
            <person name="Zhang H."/>
            <person name="Feng B."/>
            <person name="Zhu X."/>
            <person name="Liu R."/>
            <person name="Schnable J.C."/>
            <person name="Zhu J.-K."/>
            <person name="Zhang H."/>
        </authorList>
    </citation>
    <scope>NUCLEOTIDE SEQUENCE [LARGE SCALE GENOMIC DNA]</scope>
</reference>
<dbReference type="Pfam" id="PF03638">
    <property type="entry name" value="TCR"/>
    <property type="match status" value="1"/>
</dbReference>
<organism evidence="6 7">
    <name type="scientific">Panicum miliaceum</name>
    <name type="common">Proso millet</name>
    <name type="synonym">Broomcorn millet</name>
    <dbReference type="NCBI Taxonomy" id="4540"/>
    <lineage>
        <taxon>Eukaryota</taxon>
        <taxon>Viridiplantae</taxon>
        <taxon>Streptophyta</taxon>
        <taxon>Embryophyta</taxon>
        <taxon>Tracheophyta</taxon>
        <taxon>Spermatophyta</taxon>
        <taxon>Magnoliopsida</taxon>
        <taxon>Liliopsida</taxon>
        <taxon>Poales</taxon>
        <taxon>Poaceae</taxon>
        <taxon>PACMAD clade</taxon>
        <taxon>Panicoideae</taxon>
        <taxon>Panicodae</taxon>
        <taxon>Paniceae</taxon>
        <taxon>Panicinae</taxon>
        <taxon>Panicum</taxon>
        <taxon>Panicum sect. Panicum</taxon>
    </lineage>
</organism>
<feature type="region of interest" description="Disordered" evidence="4">
    <location>
        <begin position="103"/>
        <end position="122"/>
    </location>
</feature>
<comment type="subcellular location">
    <subcellularLocation>
        <location evidence="1">Nucleus</location>
    </subcellularLocation>
</comment>
<protein>
    <recommendedName>
        <fullName evidence="5">CRC domain-containing protein</fullName>
    </recommendedName>
</protein>
<feature type="region of interest" description="Disordered" evidence="4">
    <location>
        <begin position="894"/>
        <end position="977"/>
    </location>
</feature>
<dbReference type="InterPro" id="IPR044522">
    <property type="entry name" value="TSO1-like"/>
</dbReference>
<evidence type="ECO:0000259" key="5">
    <source>
        <dbReference type="PROSITE" id="PS51634"/>
    </source>
</evidence>
<dbReference type="AlphaFoldDB" id="A0A3L6QNQ4"/>
<evidence type="ECO:0000313" key="7">
    <source>
        <dbReference type="Proteomes" id="UP000275267"/>
    </source>
</evidence>
<dbReference type="InterPro" id="IPR033467">
    <property type="entry name" value="Tesmin/TSO1-like_CXC"/>
</dbReference>
<keyword evidence="7" id="KW-1185">Reference proteome</keyword>
<dbReference type="GO" id="GO:0003700">
    <property type="term" value="F:DNA-binding transcription factor activity"/>
    <property type="evidence" value="ECO:0007669"/>
    <property type="project" value="InterPro"/>
</dbReference>